<dbReference type="GO" id="GO:1990414">
    <property type="term" value="P:replication-born double-strand break repair via sister chromatid exchange"/>
    <property type="evidence" value="ECO:0007669"/>
    <property type="project" value="EnsemblFungi"/>
</dbReference>
<dbReference type="GO" id="GO:0006357">
    <property type="term" value="P:regulation of transcription by RNA polymerase II"/>
    <property type="evidence" value="ECO:0007669"/>
    <property type="project" value="EnsemblFungi"/>
</dbReference>
<dbReference type="InterPro" id="IPR013178">
    <property type="entry name" value="Histone_AcTrfase_Rtt109/CBP"/>
</dbReference>
<dbReference type="OrthoDB" id="3361892at2759"/>
<dbReference type="GO" id="GO:0010526">
    <property type="term" value="P:transposable element silencing"/>
    <property type="evidence" value="ECO:0007669"/>
    <property type="project" value="EnsemblFungi"/>
</dbReference>
<keyword evidence="3" id="KW-0808">Transferase</keyword>
<dbReference type="PANTHER" id="PTHR31571:SF2">
    <property type="entry name" value="HISTONE ACETYLTRANSFERASE RTT109"/>
    <property type="match status" value="1"/>
</dbReference>
<protein>
    <recommendedName>
        <fullName evidence="2">histone acetyltransferase</fullName>
        <ecNumber evidence="2">2.3.1.48</ecNumber>
    </recommendedName>
</protein>
<accession>A0A1E3P7E5</accession>
<dbReference type="GO" id="GO:0044017">
    <property type="term" value="F:histone H3K27 acetyltransferase activity"/>
    <property type="evidence" value="ECO:0007669"/>
    <property type="project" value="EnsemblFungi"/>
</dbReference>
<evidence type="ECO:0000256" key="5">
    <source>
        <dbReference type="ARBA" id="ARBA00022990"/>
    </source>
</evidence>
<dbReference type="EC" id="2.3.1.48" evidence="2"/>
<evidence type="ECO:0000256" key="9">
    <source>
        <dbReference type="ARBA" id="ARBA00048940"/>
    </source>
</evidence>
<keyword evidence="11" id="KW-1185">Reference proteome</keyword>
<proteinExistence type="predicted"/>
<evidence type="ECO:0000256" key="3">
    <source>
        <dbReference type="ARBA" id="ARBA00022679"/>
    </source>
</evidence>
<dbReference type="GO" id="GO:0006335">
    <property type="term" value="P:DNA replication-dependent chromatin assembly"/>
    <property type="evidence" value="ECO:0007669"/>
    <property type="project" value="EnsemblFungi"/>
</dbReference>
<keyword evidence="5" id="KW-0007">Acetylation</keyword>
<evidence type="ECO:0000256" key="7">
    <source>
        <dbReference type="ARBA" id="ARBA00023163"/>
    </source>
</evidence>
<dbReference type="InterPro" id="IPR051236">
    <property type="entry name" value="HAT_RTT109-like"/>
</dbReference>
<evidence type="ECO:0000256" key="6">
    <source>
        <dbReference type="ARBA" id="ARBA00023015"/>
    </source>
</evidence>
<evidence type="ECO:0000256" key="8">
    <source>
        <dbReference type="ARBA" id="ARBA00023242"/>
    </source>
</evidence>
<evidence type="ECO:0000256" key="2">
    <source>
        <dbReference type="ARBA" id="ARBA00013184"/>
    </source>
</evidence>
<dbReference type="Proteomes" id="UP000094112">
    <property type="component" value="Unassembled WGS sequence"/>
</dbReference>
<keyword evidence="4" id="KW-0227">DNA damage</keyword>
<gene>
    <name evidence="10" type="ORF">WICANDRAFT_77470</name>
</gene>
<dbReference type="AlphaFoldDB" id="A0A1E3P7E5"/>
<dbReference type="RefSeq" id="XP_019040004.1">
    <property type="nucleotide sequence ID" value="XM_019184561.1"/>
</dbReference>
<evidence type="ECO:0000313" key="11">
    <source>
        <dbReference type="Proteomes" id="UP000094112"/>
    </source>
</evidence>
<dbReference type="GO" id="GO:0043992">
    <property type="term" value="F:histone H3K9 acetyltransferase activity"/>
    <property type="evidence" value="ECO:0007669"/>
    <property type="project" value="EnsemblFungi"/>
</dbReference>
<comment type="subcellular location">
    <subcellularLocation>
        <location evidence="1">Nucleus</location>
    </subcellularLocation>
</comment>
<dbReference type="GO" id="GO:0070775">
    <property type="term" value="C:H3 histone acetyltransferase complex"/>
    <property type="evidence" value="ECO:0007669"/>
    <property type="project" value="EnsemblFungi"/>
</dbReference>
<name>A0A1E3P7E5_WICAA</name>
<dbReference type="SMART" id="SM01250">
    <property type="entry name" value="KAT11"/>
    <property type="match status" value="1"/>
</dbReference>
<dbReference type="GO" id="GO:0005634">
    <property type="term" value="C:nucleus"/>
    <property type="evidence" value="ECO:0007669"/>
    <property type="project" value="UniProtKB-SubCell"/>
</dbReference>
<dbReference type="GO" id="GO:0043994">
    <property type="term" value="F:histone H3K23 acetyltransferase activity"/>
    <property type="evidence" value="ECO:0007669"/>
    <property type="project" value="EnsemblFungi"/>
</dbReference>
<dbReference type="STRING" id="683960.A0A1E3P7E5"/>
<comment type="catalytic activity">
    <reaction evidence="9">
        <text>L-lysyl-[histone] + acetyl-CoA = N(6)-acetyl-L-lysyl-[histone] + CoA + H(+)</text>
        <dbReference type="Rhea" id="RHEA:21992"/>
        <dbReference type="Rhea" id="RHEA-COMP:9845"/>
        <dbReference type="Rhea" id="RHEA-COMP:11338"/>
        <dbReference type="ChEBI" id="CHEBI:15378"/>
        <dbReference type="ChEBI" id="CHEBI:29969"/>
        <dbReference type="ChEBI" id="CHEBI:57287"/>
        <dbReference type="ChEBI" id="CHEBI:57288"/>
        <dbReference type="ChEBI" id="CHEBI:61930"/>
        <dbReference type="EC" id="2.3.1.48"/>
    </reaction>
    <physiologicalReaction direction="left-to-right" evidence="9">
        <dbReference type="Rhea" id="RHEA:21993"/>
    </physiologicalReaction>
</comment>
<keyword evidence="8" id="KW-0539">Nucleus</keyword>
<evidence type="ECO:0000313" key="10">
    <source>
        <dbReference type="EMBL" id="ODQ60797.1"/>
    </source>
</evidence>
<dbReference type="PROSITE" id="PS51728">
    <property type="entry name" value="RTT109_HAT"/>
    <property type="match status" value="1"/>
</dbReference>
<dbReference type="EMBL" id="KV454209">
    <property type="protein sequence ID" value="ODQ60797.1"/>
    <property type="molecule type" value="Genomic_DNA"/>
</dbReference>
<dbReference type="GeneID" id="30201807"/>
<dbReference type="GO" id="GO:0036408">
    <property type="term" value="F:histone H3K14 acetyltransferase activity"/>
    <property type="evidence" value="ECO:0007669"/>
    <property type="project" value="EnsemblFungi"/>
</dbReference>
<evidence type="ECO:0000256" key="4">
    <source>
        <dbReference type="ARBA" id="ARBA00022763"/>
    </source>
</evidence>
<dbReference type="GO" id="GO:0043007">
    <property type="term" value="P:maintenance of rDNA"/>
    <property type="evidence" value="ECO:0007669"/>
    <property type="project" value="EnsemblFungi"/>
</dbReference>
<dbReference type="GO" id="GO:0032931">
    <property type="term" value="F:histone H3K56 acetyltransferase activity"/>
    <property type="evidence" value="ECO:0007669"/>
    <property type="project" value="EnsemblFungi"/>
</dbReference>
<evidence type="ECO:0000256" key="1">
    <source>
        <dbReference type="ARBA" id="ARBA00004123"/>
    </source>
</evidence>
<sequence length="434" mass="49412">MSLTAELVSVLPKGKKYEVFHFQSNPRDTHPLVSQKSNSTDLKTIKAEHFITLAHEGLIFFGIKIFIYITIDYKHNSTEKLLFVSKADTNGLNESNVKIGKVTQVILENLLQIPIESYLTGIIPKHAITPDITDKNKITKLTSTKDALKILIERKRGTLSQPEKIKPYTITDYPKPVKTKISLFTRSEPQYLFPSSSKNPKKHVLGGDGLLKWWLKALDKIIVDKFEKSGLIAKLQIPAEDPRQIERYLKQLESDNWSVGDAFNGKDDDLAIFKIPLFPDDPKARFLEHLVVENRAKTMTLKQFWIELQARQEFRLGVTVSVIGIEGYLTPVNGFQNDSIQLSRRHFKKLKNYITGEDYRTSEGSIEAYKNVKNYLESQFDQDGLEIIGEYVPETKAATINTTSINTLVPKKGKRVAPTVQINTLPVRKKQKDK</sequence>
<keyword evidence="6" id="KW-0805">Transcription regulation</keyword>
<organism evidence="10 11">
    <name type="scientific">Wickerhamomyces anomalus (strain ATCC 58044 / CBS 1984 / NCYC 433 / NRRL Y-366-8)</name>
    <name type="common">Yeast</name>
    <name type="synonym">Hansenula anomala</name>
    <dbReference type="NCBI Taxonomy" id="683960"/>
    <lineage>
        <taxon>Eukaryota</taxon>
        <taxon>Fungi</taxon>
        <taxon>Dikarya</taxon>
        <taxon>Ascomycota</taxon>
        <taxon>Saccharomycotina</taxon>
        <taxon>Saccharomycetes</taxon>
        <taxon>Phaffomycetales</taxon>
        <taxon>Wickerhamomycetaceae</taxon>
        <taxon>Wickerhamomyces</taxon>
    </lineage>
</organism>
<dbReference type="PANTHER" id="PTHR31571">
    <property type="entry name" value="ALTERED INHERITANCE OF MITOCHONDRIA PROTEIN 6"/>
    <property type="match status" value="1"/>
</dbReference>
<dbReference type="Pfam" id="PF08214">
    <property type="entry name" value="HAT_KAT11"/>
    <property type="match status" value="1"/>
</dbReference>
<reference evidence="10 11" key="1">
    <citation type="journal article" date="2016" name="Proc. Natl. Acad. Sci. U.S.A.">
        <title>Comparative genomics of biotechnologically important yeasts.</title>
        <authorList>
            <person name="Riley R."/>
            <person name="Haridas S."/>
            <person name="Wolfe K.H."/>
            <person name="Lopes M.R."/>
            <person name="Hittinger C.T."/>
            <person name="Goeker M."/>
            <person name="Salamov A.A."/>
            <person name="Wisecaver J.H."/>
            <person name="Long T.M."/>
            <person name="Calvey C.H."/>
            <person name="Aerts A.L."/>
            <person name="Barry K.W."/>
            <person name="Choi C."/>
            <person name="Clum A."/>
            <person name="Coughlan A.Y."/>
            <person name="Deshpande S."/>
            <person name="Douglass A.P."/>
            <person name="Hanson S.J."/>
            <person name="Klenk H.-P."/>
            <person name="LaButti K.M."/>
            <person name="Lapidus A."/>
            <person name="Lindquist E.A."/>
            <person name="Lipzen A.M."/>
            <person name="Meier-Kolthoff J.P."/>
            <person name="Ohm R.A."/>
            <person name="Otillar R.P."/>
            <person name="Pangilinan J.L."/>
            <person name="Peng Y."/>
            <person name="Rokas A."/>
            <person name="Rosa C.A."/>
            <person name="Scheuner C."/>
            <person name="Sibirny A.A."/>
            <person name="Slot J.C."/>
            <person name="Stielow J.B."/>
            <person name="Sun H."/>
            <person name="Kurtzman C.P."/>
            <person name="Blackwell M."/>
            <person name="Grigoriev I.V."/>
            <person name="Jeffries T.W."/>
        </authorList>
    </citation>
    <scope>NUCLEOTIDE SEQUENCE [LARGE SCALE GENOMIC DNA]</scope>
    <source>
        <strain evidence="11">ATCC 58044 / CBS 1984 / NCYC 433 / NRRL Y-366-8</strain>
    </source>
</reference>
<dbReference type="InterPro" id="IPR016849">
    <property type="entry name" value="Rtt109"/>
</dbReference>
<dbReference type="GO" id="GO:2001032">
    <property type="term" value="P:regulation of double-strand break repair via nonhomologous end joining"/>
    <property type="evidence" value="ECO:0007669"/>
    <property type="project" value="EnsemblFungi"/>
</dbReference>
<keyword evidence="7" id="KW-0804">Transcription</keyword>